<reference evidence="2" key="1">
    <citation type="submission" date="2022-05" db="EMBL/GenBank/DDBJ databases">
        <title>Jatrophihabitans sp. SB3-54 whole genome sequence.</title>
        <authorList>
            <person name="Suh M.K."/>
            <person name="Eom M.K."/>
            <person name="Kim J.S."/>
            <person name="Kim H.S."/>
            <person name="Do H.E."/>
            <person name="Shin Y.K."/>
            <person name="Lee J.-S."/>
        </authorList>
    </citation>
    <scope>NUCLEOTIDE SEQUENCE</scope>
    <source>
        <strain evidence="2">SB3-54</strain>
    </source>
</reference>
<gene>
    <name evidence="2" type="ORF">M6B22_05070</name>
</gene>
<keyword evidence="3" id="KW-1185">Reference proteome</keyword>
<feature type="domain" description="HNH nuclease" evidence="1">
    <location>
        <begin position="70"/>
        <end position="119"/>
    </location>
</feature>
<sequence length="175" mass="19188">MSGALVLNATYEPLCVVPLRRAVVLVLAEKAIVVEAGTEVMHSARTAIRVPSVVRLSRYVRVPYRREVPLTRRGVLDRDGHLCAYCGARADTVDHVRPRSRGGLHVWTNVVAACARCNHRKGDRLLSELGWHLELPPAQPPPTVAVVMGWAKRDPAWQPYLGASPVPREALASPA</sequence>
<evidence type="ECO:0000313" key="3">
    <source>
        <dbReference type="Proteomes" id="UP001164693"/>
    </source>
</evidence>
<dbReference type="Proteomes" id="UP001164693">
    <property type="component" value="Chromosome"/>
</dbReference>
<dbReference type="InterPro" id="IPR052892">
    <property type="entry name" value="NA-targeting_endonuclease"/>
</dbReference>
<dbReference type="Gene3D" id="1.10.30.50">
    <property type="match status" value="1"/>
</dbReference>
<dbReference type="InterPro" id="IPR029471">
    <property type="entry name" value="HNH_5"/>
</dbReference>
<dbReference type="SMART" id="SM00507">
    <property type="entry name" value="HNHc"/>
    <property type="match status" value="1"/>
</dbReference>
<evidence type="ECO:0000259" key="1">
    <source>
        <dbReference type="SMART" id="SM00507"/>
    </source>
</evidence>
<evidence type="ECO:0000313" key="2">
    <source>
        <dbReference type="EMBL" id="WAX58141.1"/>
    </source>
</evidence>
<dbReference type="PANTHER" id="PTHR33877">
    <property type="entry name" value="SLL1193 PROTEIN"/>
    <property type="match status" value="1"/>
</dbReference>
<name>A0ABY7K4E3_9ACTN</name>
<keyword evidence="2" id="KW-0378">Hydrolase</keyword>
<dbReference type="Pfam" id="PF14279">
    <property type="entry name" value="HNH_5"/>
    <property type="match status" value="1"/>
</dbReference>
<organism evidence="2 3">
    <name type="scientific">Jatrophihabitans cynanchi</name>
    <dbReference type="NCBI Taxonomy" id="2944128"/>
    <lineage>
        <taxon>Bacteria</taxon>
        <taxon>Bacillati</taxon>
        <taxon>Actinomycetota</taxon>
        <taxon>Actinomycetes</taxon>
        <taxon>Jatrophihabitantales</taxon>
        <taxon>Jatrophihabitantaceae</taxon>
        <taxon>Jatrophihabitans</taxon>
    </lineage>
</organism>
<keyword evidence="2" id="KW-0540">Nuclease</keyword>
<dbReference type="RefSeq" id="WP_269444691.1">
    <property type="nucleotide sequence ID" value="NZ_CP097463.1"/>
</dbReference>
<dbReference type="PANTHER" id="PTHR33877:SF2">
    <property type="entry name" value="OS07G0170200 PROTEIN"/>
    <property type="match status" value="1"/>
</dbReference>
<protein>
    <submittedName>
        <fullName evidence="2">HNH endonuclease</fullName>
    </submittedName>
</protein>
<dbReference type="CDD" id="cd00085">
    <property type="entry name" value="HNHc"/>
    <property type="match status" value="1"/>
</dbReference>
<dbReference type="EMBL" id="CP097463">
    <property type="protein sequence ID" value="WAX58141.1"/>
    <property type="molecule type" value="Genomic_DNA"/>
</dbReference>
<keyword evidence="2" id="KW-0255">Endonuclease</keyword>
<accession>A0ABY7K4E3</accession>
<dbReference type="GO" id="GO:0004519">
    <property type="term" value="F:endonuclease activity"/>
    <property type="evidence" value="ECO:0007669"/>
    <property type="project" value="UniProtKB-KW"/>
</dbReference>
<proteinExistence type="predicted"/>
<dbReference type="InterPro" id="IPR003615">
    <property type="entry name" value="HNH_nuc"/>
</dbReference>